<evidence type="ECO:0000256" key="1">
    <source>
        <dbReference type="ARBA" id="ARBA00004651"/>
    </source>
</evidence>
<evidence type="ECO:0000256" key="4">
    <source>
        <dbReference type="ARBA" id="ARBA00022989"/>
    </source>
</evidence>
<gene>
    <name evidence="8" type="ORF">IAA31_01245</name>
</gene>
<organism evidence="8 9">
    <name type="scientific">Candidatus Anaerobiospirillum merdipullorum</name>
    <dbReference type="NCBI Taxonomy" id="2838450"/>
    <lineage>
        <taxon>Bacteria</taxon>
        <taxon>Pseudomonadati</taxon>
        <taxon>Pseudomonadota</taxon>
        <taxon>Gammaproteobacteria</taxon>
        <taxon>Aeromonadales</taxon>
        <taxon>Succinivibrionaceae</taxon>
        <taxon>Anaerobiospirillum</taxon>
    </lineage>
</organism>
<dbReference type="Gene3D" id="1.20.1250.20">
    <property type="entry name" value="MFS general substrate transporter like domains"/>
    <property type="match status" value="1"/>
</dbReference>
<dbReference type="SUPFAM" id="SSF103473">
    <property type="entry name" value="MFS general substrate transporter"/>
    <property type="match status" value="1"/>
</dbReference>
<evidence type="ECO:0000313" key="9">
    <source>
        <dbReference type="Proteomes" id="UP000824150"/>
    </source>
</evidence>
<feature type="transmembrane region" description="Helical" evidence="6">
    <location>
        <begin position="12"/>
        <end position="37"/>
    </location>
</feature>
<dbReference type="CDD" id="cd17324">
    <property type="entry name" value="MFS_NepI_like"/>
    <property type="match status" value="1"/>
</dbReference>
<feature type="transmembrane region" description="Helical" evidence="6">
    <location>
        <begin position="139"/>
        <end position="159"/>
    </location>
</feature>
<dbReference type="InterPro" id="IPR020846">
    <property type="entry name" value="MFS_dom"/>
</dbReference>
<dbReference type="InterPro" id="IPR011701">
    <property type="entry name" value="MFS"/>
</dbReference>
<feature type="transmembrane region" description="Helical" evidence="6">
    <location>
        <begin position="106"/>
        <end position="127"/>
    </location>
</feature>
<dbReference type="InterPro" id="IPR050189">
    <property type="entry name" value="MFS_Efflux_Transporters"/>
</dbReference>
<feature type="transmembrane region" description="Helical" evidence="6">
    <location>
        <begin position="165"/>
        <end position="185"/>
    </location>
</feature>
<dbReference type="Pfam" id="PF07690">
    <property type="entry name" value="MFS_1"/>
    <property type="match status" value="1"/>
</dbReference>
<comment type="subcellular location">
    <subcellularLocation>
        <location evidence="1">Cell membrane</location>
        <topology evidence="1">Multi-pass membrane protein</topology>
    </subcellularLocation>
</comment>
<feature type="transmembrane region" description="Helical" evidence="6">
    <location>
        <begin position="240"/>
        <end position="260"/>
    </location>
</feature>
<feature type="domain" description="Major facilitator superfamily (MFS) profile" evidence="7">
    <location>
        <begin position="10"/>
        <end position="388"/>
    </location>
</feature>
<reference evidence="8" key="2">
    <citation type="submission" date="2021-04" db="EMBL/GenBank/DDBJ databases">
        <authorList>
            <person name="Gilroy R."/>
        </authorList>
    </citation>
    <scope>NUCLEOTIDE SEQUENCE</scope>
    <source>
        <strain evidence="8">687</strain>
    </source>
</reference>
<keyword evidence="4 6" id="KW-1133">Transmembrane helix</keyword>
<evidence type="ECO:0000256" key="6">
    <source>
        <dbReference type="SAM" id="Phobius"/>
    </source>
</evidence>
<evidence type="ECO:0000313" key="8">
    <source>
        <dbReference type="EMBL" id="MBU3826109.1"/>
    </source>
</evidence>
<accession>A0A9E2KMR7</accession>
<feature type="transmembrane region" description="Helical" evidence="6">
    <location>
        <begin position="334"/>
        <end position="355"/>
    </location>
</feature>
<sequence>MVGSRWQQMRLLLILTGGVFGIINTEMGVVGIVPQIAAQFNITVPDAGWTVSIFALLVAISAPILPLVCTRFPRRRMMITAFSLIFCSNLIALLAPNFTILLCARALGGIMHPVYVALAFTLAVAALPPERSAQAISWVFLGVTAGMVLGVPGTSWLAVQFSYEVAMLSFAVVNGLVLIGTYLWVPAVDAPATQLKDQLQVLKRPVLRYAFFYMLFVNGAVFGFFSFMSDFLNQVSHVSFDYVALILLGYSLTNIIGNLVAGKIYLSHPQRYALLLPLSLIAFYALLFYLGGTSVMACGLILLLGILAGMVGVVGQQMISKAAPEAPEFANGLFLTAGNAGTMSGTALCGLFITLDNTQAALWGSFIYLALGLLCAARFAYLRHHQTRFDVKDVNDVSLSGAL</sequence>
<dbReference type="PANTHER" id="PTHR43124">
    <property type="entry name" value="PURINE EFFLUX PUMP PBUE"/>
    <property type="match status" value="1"/>
</dbReference>
<evidence type="ECO:0000256" key="3">
    <source>
        <dbReference type="ARBA" id="ARBA00022692"/>
    </source>
</evidence>
<protein>
    <submittedName>
        <fullName evidence="8">MFS transporter</fullName>
    </submittedName>
</protein>
<keyword evidence="3 6" id="KW-0812">Transmembrane</keyword>
<dbReference type="AlphaFoldDB" id="A0A9E2KMR7"/>
<dbReference type="InterPro" id="IPR036259">
    <property type="entry name" value="MFS_trans_sf"/>
</dbReference>
<dbReference type="PROSITE" id="PS50850">
    <property type="entry name" value="MFS"/>
    <property type="match status" value="1"/>
</dbReference>
<reference evidence="8" key="1">
    <citation type="journal article" date="2021" name="PeerJ">
        <title>Extensive microbial diversity within the chicken gut microbiome revealed by metagenomics and culture.</title>
        <authorList>
            <person name="Gilroy R."/>
            <person name="Ravi A."/>
            <person name="Getino M."/>
            <person name="Pursley I."/>
            <person name="Horton D.L."/>
            <person name="Alikhan N.F."/>
            <person name="Baker D."/>
            <person name="Gharbi K."/>
            <person name="Hall N."/>
            <person name="Watson M."/>
            <person name="Adriaenssens E.M."/>
            <person name="Foster-Nyarko E."/>
            <person name="Jarju S."/>
            <person name="Secka A."/>
            <person name="Antonio M."/>
            <person name="Oren A."/>
            <person name="Chaudhuri R.R."/>
            <person name="La Ragione R."/>
            <person name="Hildebrand F."/>
            <person name="Pallen M.J."/>
        </authorList>
    </citation>
    <scope>NUCLEOTIDE SEQUENCE</scope>
    <source>
        <strain evidence="8">687</strain>
    </source>
</reference>
<dbReference type="Proteomes" id="UP000824150">
    <property type="component" value="Unassembled WGS sequence"/>
</dbReference>
<dbReference type="GO" id="GO:0005886">
    <property type="term" value="C:plasma membrane"/>
    <property type="evidence" value="ECO:0007669"/>
    <property type="project" value="UniProtKB-SubCell"/>
</dbReference>
<evidence type="ECO:0000256" key="5">
    <source>
        <dbReference type="ARBA" id="ARBA00023136"/>
    </source>
</evidence>
<evidence type="ECO:0000259" key="7">
    <source>
        <dbReference type="PROSITE" id="PS50850"/>
    </source>
</evidence>
<name>A0A9E2KMR7_9GAMM</name>
<dbReference type="PANTHER" id="PTHR43124:SF3">
    <property type="entry name" value="CHLORAMPHENICOL EFFLUX PUMP RV0191"/>
    <property type="match status" value="1"/>
</dbReference>
<evidence type="ECO:0000256" key="2">
    <source>
        <dbReference type="ARBA" id="ARBA00022475"/>
    </source>
</evidence>
<feature type="transmembrane region" description="Helical" evidence="6">
    <location>
        <begin position="206"/>
        <end position="228"/>
    </location>
</feature>
<feature type="transmembrane region" description="Helical" evidence="6">
    <location>
        <begin position="49"/>
        <end position="69"/>
    </location>
</feature>
<proteinExistence type="predicted"/>
<keyword evidence="2" id="KW-1003">Cell membrane</keyword>
<feature type="transmembrane region" description="Helical" evidence="6">
    <location>
        <begin position="296"/>
        <end position="314"/>
    </location>
</feature>
<comment type="caution">
    <text evidence="8">The sequence shown here is derived from an EMBL/GenBank/DDBJ whole genome shotgun (WGS) entry which is preliminary data.</text>
</comment>
<feature type="transmembrane region" description="Helical" evidence="6">
    <location>
        <begin position="361"/>
        <end position="382"/>
    </location>
</feature>
<keyword evidence="5 6" id="KW-0472">Membrane</keyword>
<feature type="transmembrane region" description="Helical" evidence="6">
    <location>
        <begin position="81"/>
        <end position="100"/>
    </location>
</feature>
<feature type="transmembrane region" description="Helical" evidence="6">
    <location>
        <begin position="272"/>
        <end position="290"/>
    </location>
</feature>
<dbReference type="EMBL" id="JAHLFG010000014">
    <property type="protein sequence ID" value="MBU3826109.1"/>
    <property type="molecule type" value="Genomic_DNA"/>
</dbReference>
<dbReference type="GO" id="GO:0022857">
    <property type="term" value="F:transmembrane transporter activity"/>
    <property type="evidence" value="ECO:0007669"/>
    <property type="project" value="InterPro"/>
</dbReference>